<proteinExistence type="predicted"/>
<name>A0A392SJW1_9FABA</name>
<evidence type="ECO:0000313" key="1">
    <source>
        <dbReference type="EMBL" id="MCI48235.1"/>
    </source>
</evidence>
<keyword evidence="2" id="KW-1185">Reference proteome</keyword>
<dbReference type="AlphaFoldDB" id="A0A392SJW1"/>
<organism evidence="1 2">
    <name type="scientific">Trifolium medium</name>
    <dbReference type="NCBI Taxonomy" id="97028"/>
    <lineage>
        <taxon>Eukaryota</taxon>
        <taxon>Viridiplantae</taxon>
        <taxon>Streptophyta</taxon>
        <taxon>Embryophyta</taxon>
        <taxon>Tracheophyta</taxon>
        <taxon>Spermatophyta</taxon>
        <taxon>Magnoliopsida</taxon>
        <taxon>eudicotyledons</taxon>
        <taxon>Gunneridae</taxon>
        <taxon>Pentapetalae</taxon>
        <taxon>rosids</taxon>
        <taxon>fabids</taxon>
        <taxon>Fabales</taxon>
        <taxon>Fabaceae</taxon>
        <taxon>Papilionoideae</taxon>
        <taxon>50 kb inversion clade</taxon>
        <taxon>NPAAA clade</taxon>
        <taxon>Hologalegina</taxon>
        <taxon>IRL clade</taxon>
        <taxon>Trifolieae</taxon>
        <taxon>Trifolium</taxon>
    </lineage>
</organism>
<sequence length="75" mass="8377">MLRVARRKGRRQVVSLLVARRAEQCGALRRLPRVFTGGFELMHVAQIHMARRASSSLHHAYCAGSMARCASTKSI</sequence>
<protein>
    <submittedName>
        <fullName evidence="1">Uncharacterized protein</fullName>
    </submittedName>
</protein>
<dbReference type="EMBL" id="LXQA010383455">
    <property type="protein sequence ID" value="MCI48235.1"/>
    <property type="molecule type" value="Genomic_DNA"/>
</dbReference>
<accession>A0A392SJW1</accession>
<evidence type="ECO:0000313" key="2">
    <source>
        <dbReference type="Proteomes" id="UP000265520"/>
    </source>
</evidence>
<reference evidence="1 2" key="1">
    <citation type="journal article" date="2018" name="Front. Plant Sci.">
        <title>Red Clover (Trifolium pratense) and Zigzag Clover (T. medium) - A Picture of Genomic Similarities and Differences.</title>
        <authorList>
            <person name="Dluhosova J."/>
            <person name="Istvanek J."/>
            <person name="Nedelnik J."/>
            <person name="Repkova J."/>
        </authorList>
    </citation>
    <scope>NUCLEOTIDE SEQUENCE [LARGE SCALE GENOMIC DNA]</scope>
    <source>
        <strain evidence="2">cv. 10/8</strain>
        <tissue evidence="1">Leaf</tissue>
    </source>
</reference>
<comment type="caution">
    <text evidence="1">The sequence shown here is derived from an EMBL/GenBank/DDBJ whole genome shotgun (WGS) entry which is preliminary data.</text>
</comment>
<dbReference type="Proteomes" id="UP000265520">
    <property type="component" value="Unassembled WGS sequence"/>
</dbReference>